<evidence type="ECO:0000256" key="7">
    <source>
        <dbReference type="ARBA" id="ARBA00022777"/>
    </source>
</evidence>
<dbReference type="InterPro" id="IPR050538">
    <property type="entry name" value="MAP_kinase_kinase_kinase"/>
</dbReference>
<evidence type="ECO:0000256" key="4">
    <source>
        <dbReference type="ARBA" id="ARBA00022527"/>
    </source>
</evidence>
<evidence type="ECO:0000313" key="17">
    <source>
        <dbReference type="Proteomes" id="UP000241394"/>
    </source>
</evidence>
<evidence type="ECO:0000259" key="15">
    <source>
        <dbReference type="PROSITE" id="PS50011"/>
    </source>
</evidence>
<feature type="region of interest" description="Disordered" evidence="14">
    <location>
        <begin position="536"/>
        <end position="670"/>
    </location>
</feature>
<gene>
    <name evidence="16" type="ORF">CEY00_Acc17259</name>
</gene>
<sequence length="670" mass="73464">MHDIIGSVRRSLVFRSPDGGGEEVTTAGTLVDKINYRIRKSRVFSKSSPPPHMAKDESPHLRWRKGELIGCGAFGRVYMGMNLDSGELLAVKQVLIAGNSASKEKAQTHVSELEEEVKLLKNLSHPNIVRYLGTVREDGTLNILLEFVPGGSISSLLGKFGSFPESVIRMYTKQLLLGLDYLHKNGIMHRDIKGANILVDNKGCIKLADFGASKQVVELATISGAKSMKGTPYWMAPEVILQTGHSFSADIWSVGCTMIEMATGKPPWSQHYQEVAALFYIGTTKSHPPIPEHLSHEAKDFLLKCLQKEPESRPAACELLQHPFVTGESAESPVFCASSMESSKYASASCGTNQENYAGSMDICNLGSLSCSTVNFDKLAGSRLVWGANNSEDDMCQIDDKDEFVVGREEKSSSGLTPNNLNESFNPMCEPSDDWRFKEGKSLGLEVGRTNLIKDQPADRPAGSFQQSGKGDNILSIQCTSSLSEDDDEATESKIKAFLDEKALELKKLQTPLYEEFYNSFNAFCSPSLVEKAHDENSPNYLKLPPKSRSPNRVPSGTPSAAVDGMNSASPGSSGRQVSDVGGASQQGFQDTPSPQHNDQRRFLADADQEASPSVSFTERQKKWKEELDQELERKREMMRQAGVGAKTSSPKDRALSQPRERSRFASPGK</sequence>
<dbReference type="FunFam" id="3.30.200.20:FF:000387">
    <property type="entry name" value="Serine/threonine-protein kinase STE11"/>
    <property type="match status" value="1"/>
</dbReference>
<comment type="similarity">
    <text evidence="1">Belongs to the protein kinase superfamily. STE Ser/Thr protein kinase family. MAP kinase kinase kinase subfamily.</text>
</comment>
<protein>
    <recommendedName>
        <fullName evidence="2">mitogen-activated protein kinase kinase kinase</fullName>
        <ecNumber evidence="2">2.7.11.25</ecNumber>
    </recommendedName>
</protein>
<dbReference type="Gramene" id="PSS10141">
    <property type="protein sequence ID" value="PSS10141"/>
    <property type="gene ID" value="CEY00_Acc17259"/>
</dbReference>
<feature type="compositionally biased region" description="Polar residues" evidence="14">
    <location>
        <begin position="584"/>
        <end position="597"/>
    </location>
</feature>
<dbReference type="FunFam" id="1.10.510.10:FF:000382">
    <property type="entry name" value="Mitogen-activated protein kinase kinase kinase 2"/>
    <property type="match status" value="1"/>
</dbReference>
<dbReference type="GO" id="GO:0005737">
    <property type="term" value="C:cytoplasm"/>
    <property type="evidence" value="ECO:0007669"/>
    <property type="project" value="TreeGrafter"/>
</dbReference>
<dbReference type="Pfam" id="PF00069">
    <property type="entry name" value="Pkinase"/>
    <property type="match status" value="1"/>
</dbReference>
<dbReference type="EC" id="2.7.11.25" evidence="2"/>
<dbReference type="Gene3D" id="1.10.510.10">
    <property type="entry name" value="Transferase(Phosphotransferase) domain 1"/>
    <property type="match status" value="1"/>
</dbReference>
<feature type="compositionally biased region" description="Polar residues" evidence="14">
    <location>
        <begin position="567"/>
        <end position="577"/>
    </location>
</feature>
<dbReference type="EMBL" id="NKQK01000015">
    <property type="protein sequence ID" value="PSS10141.1"/>
    <property type="molecule type" value="Genomic_DNA"/>
</dbReference>
<dbReference type="OMA" id="CDTMSEI"/>
<dbReference type="InterPro" id="IPR000719">
    <property type="entry name" value="Prot_kinase_dom"/>
</dbReference>
<evidence type="ECO:0000256" key="5">
    <source>
        <dbReference type="ARBA" id="ARBA00022679"/>
    </source>
</evidence>
<proteinExistence type="inferred from homology"/>
<evidence type="ECO:0000313" key="16">
    <source>
        <dbReference type="EMBL" id="PSS10141.1"/>
    </source>
</evidence>
<dbReference type="CDD" id="cd06606">
    <property type="entry name" value="STKc_MAPKKK"/>
    <property type="match status" value="1"/>
</dbReference>
<evidence type="ECO:0000256" key="2">
    <source>
        <dbReference type="ARBA" id="ARBA00012406"/>
    </source>
</evidence>
<dbReference type="PANTHER" id="PTHR48016:SF51">
    <property type="entry name" value="PROTEIN KINASE DOMAIN-CONTAINING PROTEIN"/>
    <property type="match status" value="1"/>
</dbReference>
<evidence type="ECO:0000256" key="8">
    <source>
        <dbReference type="ARBA" id="ARBA00022840"/>
    </source>
</evidence>
<feature type="binding site" evidence="13">
    <location>
        <position position="92"/>
    </location>
    <ligand>
        <name>ATP</name>
        <dbReference type="ChEBI" id="CHEBI:30616"/>
    </ligand>
</feature>
<dbReference type="SUPFAM" id="SSF56112">
    <property type="entry name" value="Protein kinase-like (PK-like)"/>
    <property type="match status" value="1"/>
</dbReference>
<dbReference type="AlphaFoldDB" id="A0A2R6QL66"/>
<comment type="catalytic activity">
    <reaction evidence="12">
        <text>L-seryl-[protein] + ATP = O-phospho-L-seryl-[protein] + ADP + H(+)</text>
        <dbReference type="Rhea" id="RHEA:17989"/>
        <dbReference type="Rhea" id="RHEA-COMP:9863"/>
        <dbReference type="Rhea" id="RHEA-COMP:11604"/>
        <dbReference type="ChEBI" id="CHEBI:15378"/>
        <dbReference type="ChEBI" id="CHEBI:29999"/>
        <dbReference type="ChEBI" id="CHEBI:30616"/>
        <dbReference type="ChEBI" id="CHEBI:83421"/>
        <dbReference type="ChEBI" id="CHEBI:456216"/>
        <dbReference type="EC" id="2.7.11.25"/>
    </reaction>
</comment>
<keyword evidence="5" id="KW-0808">Transferase</keyword>
<keyword evidence="8 13" id="KW-0067">ATP-binding</keyword>
<dbReference type="Proteomes" id="UP000241394">
    <property type="component" value="Chromosome LG15"/>
</dbReference>
<name>A0A2R6QL66_ACTCC</name>
<feature type="domain" description="Protein kinase" evidence="15">
    <location>
        <begin position="63"/>
        <end position="325"/>
    </location>
</feature>
<dbReference type="InParanoid" id="A0A2R6QL66"/>
<evidence type="ECO:0000256" key="13">
    <source>
        <dbReference type="PROSITE-ProRule" id="PRU10141"/>
    </source>
</evidence>
<dbReference type="InterPro" id="IPR011009">
    <property type="entry name" value="Kinase-like_dom_sf"/>
</dbReference>
<keyword evidence="4" id="KW-0723">Serine/threonine-protein kinase</keyword>
<evidence type="ECO:0000256" key="12">
    <source>
        <dbReference type="ARBA" id="ARBA00048329"/>
    </source>
</evidence>
<evidence type="ECO:0000256" key="9">
    <source>
        <dbReference type="ARBA" id="ARBA00022843"/>
    </source>
</evidence>
<dbReference type="PANTHER" id="PTHR48016">
    <property type="entry name" value="MAP KINASE KINASE KINASE SSK2-RELATED-RELATED"/>
    <property type="match status" value="1"/>
</dbReference>
<reference evidence="17" key="2">
    <citation type="journal article" date="2018" name="BMC Genomics">
        <title>A manually annotated Actinidia chinensis var. chinensis (kiwifruit) genome highlights the challenges associated with draft genomes and gene prediction in plants.</title>
        <authorList>
            <person name="Pilkington S.M."/>
            <person name="Crowhurst R."/>
            <person name="Hilario E."/>
            <person name="Nardozza S."/>
            <person name="Fraser L."/>
            <person name="Peng Y."/>
            <person name="Gunaseelan K."/>
            <person name="Simpson R."/>
            <person name="Tahir J."/>
            <person name="Deroles S.C."/>
            <person name="Templeton K."/>
            <person name="Luo Z."/>
            <person name="Davy M."/>
            <person name="Cheng C."/>
            <person name="McNeilage M."/>
            <person name="Scaglione D."/>
            <person name="Liu Y."/>
            <person name="Zhang Q."/>
            <person name="Datson P."/>
            <person name="De Silva N."/>
            <person name="Gardiner S.E."/>
            <person name="Bassett H."/>
            <person name="Chagne D."/>
            <person name="McCallum J."/>
            <person name="Dzierzon H."/>
            <person name="Deng C."/>
            <person name="Wang Y.Y."/>
            <person name="Barron L."/>
            <person name="Manako K."/>
            <person name="Bowen J."/>
            <person name="Foster T.M."/>
            <person name="Erridge Z.A."/>
            <person name="Tiffin H."/>
            <person name="Waite C.N."/>
            <person name="Davies K.M."/>
            <person name="Grierson E.P."/>
            <person name="Laing W.A."/>
            <person name="Kirk R."/>
            <person name="Chen X."/>
            <person name="Wood M."/>
            <person name="Montefiori M."/>
            <person name="Brummell D.A."/>
            <person name="Schwinn K.E."/>
            <person name="Catanach A."/>
            <person name="Fullerton C."/>
            <person name="Li D."/>
            <person name="Meiyalaghan S."/>
            <person name="Nieuwenhuizen N."/>
            <person name="Read N."/>
            <person name="Prakash R."/>
            <person name="Hunter D."/>
            <person name="Zhang H."/>
            <person name="McKenzie M."/>
            <person name="Knabel M."/>
            <person name="Harris A."/>
            <person name="Allan A.C."/>
            <person name="Gleave A."/>
            <person name="Chen A."/>
            <person name="Janssen B.J."/>
            <person name="Plunkett B."/>
            <person name="Ampomah-Dwamena C."/>
            <person name="Voogd C."/>
            <person name="Leif D."/>
            <person name="Lafferty D."/>
            <person name="Souleyre E.J.F."/>
            <person name="Varkonyi-Gasic E."/>
            <person name="Gambi F."/>
            <person name="Hanley J."/>
            <person name="Yao J.L."/>
            <person name="Cheung J."/>
            <person name="David K.M."/>
            <person name="Warren B."/>
            <person name="Marsh K."/>
            <person name="Snowden K.C."/>
            <person name="Lin-Wang K."/>
            <person name="Brian L."/>
            <person name="Martinez-Sanchez M."/>
            <person name="Wang M."/>
            <person name="Ileperuma N."/>
            <person name="Macnee N."/>
            <person name="Campin R."/>
            <person name="McAtee P."/>
            <person name="Drummond R.S.M."/>
            <person name="Espley R.V."/>
            <person name="Ireland H.S."/>
            <person name="Wu R."/>
            <person name="Atkinson R.G."/>
            <person name="Karunairetnam S."/>
            <person name="Bulley S."/>
            <person name="Chunkath S."/>
            <person name="Hanley Z."/>
            <person name="Storey R."/>
            <person name="Thrimawithana A.H."/>
            <person name="Thomson S."/>
            <person name="David C."/>
            <person name="Testolin R."/>
            <person name="Huang H."/>
            <person name="Hellens R.P."/>
            <person name="Schaffer R.J."/>
        </authorList>
    </citation>
    <scope>NUCLEOTIDE SEQUENCE [LARGE SCALE GENOMIC DNA]</scope>
    <source>
        <strain evidence="17">cv. Red5</strain>
    </source>
</reference>
<keyword evidence="3" id="KW-1017">Isopeptide bond</keyword>
<dbReference type="PROSITE" id="PS50011">
    <property type="entry name" value="PROTEIN_KINASE_DOM"/>
    <property type="match status" value="1"/>
</dbReference>
<keyword evidence="9" id="KW-0832">Ubl conjugation</keyword>
<evidence type="ECO:0000256" key="3">
    <source>
        <dbReference type="ARBA" id="ARBA00022499"/>
    </source>
</evidence>
<evidence type="ECO:0000256" key="10">
    <source>
        <dbReference type="ARBA" id="ARBA00023054"/>
    </source>
</evidence>
<dbReference type="InterPro" id="IPR008271">
    <property type="entry name" value="Ser/Thr_kinase_AS"/>
</dbReference>
<dbReference type="InterPro" id="IPR017441">
    <property type="entry name" value="Protein_kinase_ATP_BS"/>
</dbReference>
<dbReference type="GO" id="GO:0005524">
    <property type="term" value="F:ATP binding"/>
    <property type="evidence" value="ECO:0007669"/>
    <property type="project" value="UniProtKB-UniRule"/>
</dbReference>
<evidence type="ECO:0000256" key="14">
    <source>
        <dbReference type="SAM" id="MobiDB-lite"/>
    </source>
</evidence>
<comment type="catalytic activity">
    <reaction evidence="11">
        <text>L-threonyl-[protein] + ATP = O-phospho-L-threonyl-[protein] + ADP + H(+)</text>
        <dbReference type="Rhea" id="RHEA:46608"/>
        <dbReference type="Rhea" id="RHEA-COMP:11060"/>
        <dbReference type="Rhea" id="RHEA-COMP:11605"/>
        <dbReference type="ChEBI" id="CHEBI:15378"/>
        <dbReference type="ChEBI" id="CHEBI:30013"/>
        <dbReference type="ChEBI" id="CHEBI:30616"/>
        <dbReference type="ChEBI" id="CHEBI:61977"/>
        <dbReference type="ChEBI" id="CHEBI:456216"/>
        <dbReference type="EC" id="2.7.11.25"/>
    </reaction>
</comment>
<keyword evidence="6 13" id="KW-0547">Nucleotide-binding</keyword>
<dbReference type="PROSITE" id="PS00108">
    <property type="entry name" value="PROTEIN_KINASE_ST"/>
    <property type="match status" value="1"/>
</dbReference>
<keyword evidence="10" id="KW-0175">Coiled coil</keyword>
<dbReference type="PROSITE" id="PS00107">
    <property type="entry name" value="PROTEIN_KINASE_ATP"/>
    <property type="match status" value="1"/>
</dbReference>
<evidence type="ECO:0000256" key="11">
    <source>
        <dbReference type="ARBA" id="ARBA00047559"/>
    </source>
</evidence>
<dbReference type="STRING" id="1590841.A0A2R6QL66"/>
<feature type="compositionally biased region" description="Basic and acidic residues" evidence="14">
    <location>
        <begin position="650"/>
        <end position="664"/>
    </location>
</feature>
<keyword evidence="17" id="KW-1185">Reference proteome</keyword>
<evidence type="ECO:0000256" key="6">
    <source>
        <dbReference type="ARBA" id="ARBA00022741"/>
    </source>
</evidence>
<dbReference type="OrthoDB" id="266718at2759"/>
<dbReference type="SMART" id="SM00220">
    <property type="entry name" value="S_TKc"/>
    <property type="match status" value="1"/>
</dbReference>
<feature type="compositionally biased region" description="Basic and acidic residues" evidence="14">
    <location>
        <begin position="619"/>
        <end position="639"/>
    </location>
</feature>
<dbReference type="GO" id="GO:0004709">
    <property type="term" value="F:MAP kinase kinase kinase activity"/>
    <property type="evidence" value="ECO:0007669"/>
    <property type="project" value="UniProtKB-EC"/>
</dbReference>
<feature type="compositionally biased region" description="Polar residues" evidence="14">
    <location>
        <begin position="549"/>
        <end position="559"/>
    </location>
</feature>
<organism evidence="16 17">
    <name type="scientific">Actinidia chinensis var. chinensis</name>
    <name type="common">Chinese soft-hair kiwi</name>
    <dbReference type="NCBI Taxonomy" id="1590841"/>
    <lineage>
        <taxon>Eukaryota</taxon>
        <taxon>Viridiplantae</taxon>
        <taxon>Streptophyta</taxon>
        <taxon>Embryophyta</taxon>
        <taxon>Tracheophyta</taxon>
        <taxon>Spermatophyta</taxon>
        <taxon>Magnoliopsida</taxon>
        <taxon>eudicotyledons</taxon>
        <taxon>Gunneridae</taxon>
        <taxon>Pentapetalae</taxon>
        <taxon>asterids</taxon>
        <taxon>Ericales</taxon>
        <taxon>Actinidiaceae</taxon>
        <taxon>Actinidia</taxon>
    </lineage>
</organism>
<keyword evidence="7 16" id="KW-0418">Kinase</keyword>
<reference evidence="16 17" key="1">
    <citation type="submission" date="2017-07" db="EMBL/GenBank/DDBJ databases">
        <title>An improved, manually edited Actinidia chinensis var. chinensis (kiwifruit) genome highlights the challenges associated with draft genomes and gene prediction in plants.</title>
        <authorList>
            <person name="Pilkington S."/>
            <person name="Crowhurst R."/>
            <person name="Hilario E."/>
            <person name="Nardozza S."/>
            <person name="Fraser L."/>
            <person name="Peng Y."/>
            <person name="Gunaseelan K."/>
            <person name="Simpson R."/>
            <person name="Tahir J."/>
            <person name="Deroles S."/>
            <person name="Templeton K."/>
            <person name="Luo Z."/>
            <person name="Davy M."/>
            <person name="Cheng C."/>
            <person name="Mcneilage M."/>
            <person name="Scaglione D."/>
            <person name="Liu Y."/>
            <person name="Zhang Q."/>
            <person name="Datson P."/>
            <person name="De Silva N."/>
            <person name="Gardiner S."/>
            <person name="Bassett H."/>
            <person name="Chagne D."/>
            <person name="Mccallum J."/>
            <person name="Dzierzon H."/>
            <person name="Deng C."/>
            <person name="Wang Y.-Y."/>
            <person name="Barron N."/>
            <person name="Manako K."/>
            <person name="Bowen J."/>
            <person name="Foster T."/>
            <person name="Erridge Z."/>
            <person name="Tiffin H."/>
            <person name="Waite C."/>
            <person name="Davies K."/>
            <person name="Grierson E."/>
            <person name="Laing W."/>
            <person name="Kirk R."/>
            <person name="Chen X."/>
            <person name="Wood M."/>
            <person name="Montefiori M."/>
            <person name="Brummell D."/>
            <person name="Schwinn K."/>
            <person name="Catanach A."/>
            <person name="Fullerton C."/>
            <person name="Li D."/>
            <person name="Meiyalaghan S."/>
            <person name="Nieuwenhuizen N."/>
            <person name="Read N."/>
            <person name="Prakash R."/>
            <person name="Hunter D."/>
            <person name="Zhang H."/>
            <person name="Mckenzie M."/>
            <person name="Knabel M."/>
            <person name="Harris A."/>
            <person name="Allan A."/>
            <person name="Chen A."/>
            <person name="Janssen B."/>
            <person name="Plunkett B."/>
            <person name="Dwamena C."/>
            <person name="Voogd C."/>
            <person name="Leif D."/>
            <person name="Lafferty D."/>
            <person name="Souleyre E."/>
            <person name="Varkonyi-Gasic E."/>
            <person name="Gambi F."/>
            <person name="Hanley J."/>
            <person name="Yao J.-L."/>
            <person name="Cheung J."/>
            <person name="David K."/>
            <person name="Warren B."/>
            <person name="Marsh K."/>
            <person name="Snowden K."/>
            <person name="Lin-Wang K."/>
            <person name="Brian L."/>
            <person name="Martinez-Sanchez M."/>
            <person name="Wang M."/>
            <person name="Ileperuma N."/>
            <person name="Macnee N."/>
            <person name="Campin R."/>
            <person name="Mcatee P."/>
            <person name="Drummond R."/>
            <person name="Espley R."/>
            <person name="Ireland H."/>
            <person name="Wu R."/>
            <person name="Atkinson R."/>
            <person name="Karunairetnam S."/>
            <person name="Bulley S."/>
            <person name="Chunkath S."/>
            <person name="Hanley Z."/>
            <person name="Storey R."/>
            <person name="Thrimawithana A."/>
            <person name="Thomson S."/>
            <person name="David C."/>
            <person name="Testolin R."/>
        </authorList>
    </citation>
    <scope>NUCLEOTIDE SEQUENCE [LARGE SCALE GENOMIC DNA]</scope>
    <source>
        <strain evidence="17">cv. Red5</strain>
        <tissue evidence="16">Young leaf</tissue>
    </source>
</reference>
<dbReference type="FunCoup" id="A0A2R6QL66">
    <property type="interactions" value="1126"/>
</dbReference>
<comment type="caution">
    <text evidence="16">The sequence shown here is derived from an EMBL/GenBank/DDBJ whole genome shotgun (WGS) entry which is preliminary data.</text>
</comment>
<accession>A0A2R6QL66</accession>
<evidence type="ECO:0000256" key="1">
    <source>
        <dbReference type="ARBA" id="ARBA00006529"/>
    </source>
</evidence>